<evidence type="ECO:0000259" key="2">
    <source>
        <dbReference type="Pfam" id="PF14838"/>
    </source>
</evidence>
<proteinExistence type="predicted"/>
<evidence type="ECO:0000313" key="3">
    <source>
        <dbReference type="Proteomes" id="UP000515156"/>
    </source>
</evidence>
<dbReference type="PANTHER" id="PTHR31697:SF2">
    <property type="entry name" value="INTEGRATOR COMPLEX SUBUNIT 5"/>
    <property type="match status" value="1"/>
</dbReference>
<dbReference type="InParanoid" id="A0A6P7Z9V9"/>
<name>A0A6P7Z9V9_9AMPH</name>
<dbReference type="CTD" id="80789"/>
<dbReference type="InterPro" id="IPR029444">
    <property type="entry name" value="INTS5_C"/>
</dbReference>
<gene>
    <name evidence="4" type="primary">INTS5</name>
</gene>
<dbReference type="AlphaFoldDB" id="A0A6P7Z9V9"/>
<dbReference type="FunCoup" id="A0A6P7Z9V9">
    <property type="interactions" value="4120"/>
</dbReference>
<dbReference type="InterPro" id="IPR029445">
    <property type="entry name" value="INTS5_N"/>
</dbReference>
<dbReference type="InterPro" id="IPR040316">
    <property type="entry name" value="INTS5"/>
</dbReference>
<reference evidence="4" key="2">
    <citation type="submission" date="2025-08" db="UniProtKB">
        <authorList>
            <consortium name="RefSeq"/>
        </authorList>
    </citation>
    <scope>IDENTIFICATION</scope>
</reference>
<reference evidence="3" key="1">
    <citation type="submission" date="2024-06" db="UniProtKB">
        <authorList>
            <consortium name="RefSeq"/>
        </authorList>
    </citation>
    <scope>NUCLEOTIDE SEQUENCE [LARGE SCALE GENOMIC DNA]</scope>
</reference>
<feature type="domain" description="Integrator complex subunit 5 C-terminal" evidence="2">
    <location>
        <begin position="239"/>
        <end position="930"/>
    </location>
</feature>
<evidence type="ECO:0000259" key="1">
    <source>
        <dbReference type="Pfam" id="PF14837"/>
    </source>
</evidence>
<dbReference type="OrthoDB" id="69088at2759"/>
<accession>A0A6P7Z9V9</accession>
<evidence type="ECO:0000313" key="4">
    <source>
        <dbReference type="RefSeq" id="XP_030073361.1"/>
    </source>
</evidence>
<protein>
    <submittedName>
        <fullName evidence="4">Integrator complex subunit 5</fullName>
    </submittedName>
</protein>
<dbReference type="Pfam" id="PF14838">
    <property type="entry name" value="INTS5_C"/>
    <property type="match status" value="1"/>
</dbReference>
<dbReference type="PANTHER" id="PTHR31697">
    <property type="entry name" value="INTEGRATOR COMPLEX SUBUNIT 5"/>
    <property type="match status" value="1"/>
</dbReference>
<keyword evidence="3" id="KW-1185">Reference proteome</keyword>
<dbReference type="GO" id="GO:0034472">
    <property type="term" value="P:snRNA 3'-end processing"/>
    <property type="evidence" value="ECO:0007669"/>
    <property type="project" value="TreeGrafter"/>
</dbReference>
<organism evidence="3 4">
    <name type="scientific">Microcaecilia unicolor</name>
    <dbReference type="NCBI Taxonomy" id="1415580"/>
    <lineage>
        <taxon>Eukaryota</taxon>
        <taxon>Metazoa</taxon>
        <taxon>Chordata</taxon>
        <taxon>Craniata</taxon>
        <taxon>Vertebrata</taxon>
        <taxon>Euteleostomi</taxon>
        <taxon>Amphibia</taxon>
        <taxon>Gymnophiona</taxon>
        <taxon>Siphonopidae</taxon>
        <taxon>Microcaecilia</taxon>
    </lineage>
</organism>
<dbReference type="Proteomes" id="UP000515156">
    <property type="component" value="Chromosome 11"/>
</dbReference>
<feature type="domain" description="Integrator complex subunit 5 N-terminal" evidence="1">
    <location>
        <begin position="10"/>
        <end position="219"/>
    </location>
</feature>
<dbReference type="GO" id="GO:0032039">
    <property type="term" value="C:integrator complex"/>
    <property type="evidence" value="ECO:0007669"/>
    <property type="project" value="InterPro"/>
</dbReference>
<dbReference type="RefSeq" id="XP_030073361.1">
    <property type="nucleotide sequence ID" value="XM_030217501.1"/>
</dbReference>
<dbReference type="GeneID" id="115479541"/>
<dbReference type="KEGG" id="muo:115479541"/>
<sequence>MAAAVVGSSQELAQEIKAFISGVDPVHGNKLPLKEHARCAIVLLWNLPPARNAALDHLRGVFDEYVSGYLVELESESGARPIVGPSLDDIIQEIQSVLSEFIRVNPKVWAPIVSAWSIDLMGQLSSKYAGRHSVPHASSLNELLQLWMSCKATRMLMDSYIQCLSSMISTCPDACVDALLDTSVQHSPHFDWVVAHIGSSFPNTIISRVLSCGLKDFCMHGMAPPDALFPTAADKRIPKIASVVGILGHLASRHSESIKQELLKMFHDSLGLVRDQQQKATVPFLLQLAVMSPMLLSIISAELVDSLKPSVLNQLHQHFATLPREDLENIVSLIVHLISQMSNGAYRILQFLVNTAMPASVITTPGLAVHDGVREACDRIIQLLLLNLQKLVYSRSSATLVDAAPRPVPFLDELKRHIKDLCVETLRLERKRFLWQHQLLGLLSIYCNPSCAPDALFYMMTLAKSQEELSLAAQLYAVLTSSVSNLLPTTIKKCVSQIHSGSISEQHLIQLFGNLALLIQWEESPSSMSSHLALSVSSHLFDFGQLLLHQNPDVSKAVTLLLSVCPLPKAIRPAQLLVIIRSAVHQFFLVLHRKCATGIGYTSKLLARLSGVSSLSVKAILQQLVEGALHRGNIQLFGGSVEAWTWEMNSLEDSNKTSLLDINQRFGTAVNFSGSIWSVFHAGIIGHGLKPCHASQEQEQSEILYNTQKFMSLIIQCCSGGRYHVDPTQLQPHEVLVNPEAAKTVAVVLVELICPDVTNSELAWPPEEHTRNTVERDIQIYKRFKENPLLFQLLYFVGLGRPALCYCSVLLRGLLATLMAHWEGSRDEHTTKSPWHLQASCALVACMGEGYLLPPVLSNMHEIFSQLTPFEVHLLLLSVWEYLKDNSPLPQKFTFNAERGLFFRDFARDGDIGKYLNVLHSVLHKNIDRLGLLSGRLQAYP</sequence>
<dbReference type="Pfam" id="PF14837">
    <property type="entry name" value="INTS5_N"/>
    <property type="match status" value="1"/>
</dbReference>